<dbReference type="AlphaFoldDB" id="A0A6G1J374"/>
<dbReference type="InterPro" id="IPR027417">
    <property type="entry name" value="P-loop_NTPase"/>
</dbReference>
<dbReference type="Pfam" id="PF24883">
    <property type="entry name" value="NPHP3_N"/>
    <property type="match status" value="1"/>
</dbReference>
<sequence length="755" mass="86229">MAVVQFLDFTANIVSGTCQIYQNSPDFSQRHVDVETITKFLVAFNGNLQKLTPDSGGRQRSAQDHQIEALANRCQELGEQLLYALELLKPRRNRGSREDTREIQTPDLYAPTSFYKTIAMRESLSPIKTHFDGYSSLQSSVEIGKAGSGKSTLIRFLHDHERTRDALQSWAGNGSLAIASFFFWNSGAEIQMSFEGLLRTLLHQLLQQMPDLIPVVFPYRVEARMLYDERAFKHDGWPWEELIKAFRVLVDRATEISKLAIFIDGLDEFEGNPSELVEFIAALANTNVKICAASRPWIVFEDKFRQGPHLKLEDLTYNDIKSYVTLMLTATPAFQAFQEIDSKFSSQLIENVCSKSSGVFLWVTLVSQSLLDGISEGERLCDLQRRLDSLPEDLEALFWKILYSFSRYHFERASQLFQLVRASLGPPELLELSFADEDDPEYAFSLLCKPLSHQELQARAELMRRRINACCKGLLDARLESAGPYAEVTFLHRTVKDFLERPETWSKPCEATNNFNPNLCLSSSQIAALKTQEPSNPNEEYVTAKVSLAIAYALRANRDSIKYEIRAIDEIDRTITLLSNTHPSDGILFIDHIMEWKKEGSLAQFNTSDPGHFRLFALRFELVGSIQAFLKAKSKQFASSHASDLLCSVVSKETYIKPYGVAIDDLRPGSKIVKLLFEYGANPHEKYGNMTTWELFQKRIKDEPDYFEPSFIEEFRKLTHDFDTRQPSKPSRNAKTKIKGVFKLKTWNAKWSRHK</sequence>
<evidence type="ECO:0000259" key="2">
    <source>
        <dbReference type="Pfam" id="PF24883"/>
    </source>
</evidence>
<reference evidence="4" key="1">
    <citation type="journal article" date="2020" name="Stud. Mycol.">
        <title>101 Dothideomycetes genomes: a test case for predicting lifestyles and emergence of pathogens.</title>
        <authorList>
            <person name="Haridas S."/>
            <person name="Albert R."/>
            <person name="Binder M."/>
            <person name="Bloem J."/>
            <person name="Labutti K."/>
            <person name="Salamov A."/>
            <person name="Andreopoulos B."/>
            <person name="Baker S."/>
            <person name="Barry K."/>
            <person name="Bills G."/>
            <person name="Bluhm B."/>
            <person name="Cannon C."/>
            <person name="Castanera R."/>
            <person name="Culley D."/>
            <person name="Daum C."/>
            <person name="Ezra D."/>
            <person name="Gonzalez J."/>
            <person name="Henrissat B."/>
            <person name="Kuo A."/>
            <person name="Liang C."/>
            <person name="Lipzen A."/>
            <person name="Lutzoni F."/>
            <person name="Magnuson J."/>
            <person name="Mondo S."/>
            <person name="Nolan M."/>
            <person name="Ohm R."/>
            <person name="Pangilinan J."/>
            <person name="Park H.-J."/>
            <person name="Ramirez L."/>
            <person name="Alfaro M."/>
            <person name="Sun H."/>
            <person name="Tritt A."/>
            <person name="Yoshinaga Y."/>
            <person name="Zwiers L.-H."/>
            <person name="Turgeon B."/>
            <person name="Goodwin S."/>
            <person name="Spatafora J."/>
            <person name="Crous P."/>
            <person name="Grigoriev I."/>
        </authorList>
    </citation>
    <scope>NUCLEOTIDE SEQUENCE</scope>
    <source>
        <strain evidence="4">CBS 122367</strain>
    </source>
</reference>
<organism evidence="4 5">
    <name type="scientific">Lentithecium fluviatile CBS 122367</name>
    <dbReference type="NCBI Taxonomy" id="1168545"/>
    <lineage>
        <taxon>Eukaryota</taxon>
        <taxon>Fungi</taxon>
        <taxon>Dikarya</taxon>
        <taxon>Ascomycota</taxon>
        <taxon>Pezizomycotina</taxon>
        <taxon>Dothideomycetes</taxon>
        <taxon>Pleosporomycetidae</taxon>
        <taxon>Pleosporales</taxon>
        <taxon>Massarineae</taxon>
        <taxon>Lentitheciaceae</taxon>
        <taxon>Lentithecium</taxon>
    </lineage>
</organism>
<feature type="domain" description="DUF7791" evidence="3">
    <location>
        <begin position="408"/>
        <end position="536"/>
    </location>
</feature>
<dbReference type="InterPro" id="IPR056693">
    <property type="entry name" value="DUF7791"/>
</dbReference>
<dbReference type="PANTHER" id="PTHR10039:SF5">
    <property type="entry name" value="NACHT DOMAIN-CONTAINING PROTEIN"/>
    <property type="match status" value="1"/>
</dbReference>
<evidence type="ECO:0000259" key="3">
    <source>
        <dbReference type="Pfam" id="PF25053"/>
    </source>
</evidence>
<dbReference type="PANTHER" id="PTHR10039">
    <property type="entry name" value="AMELOGENIN"/>
    <property type="match status" value="1"/>
</dbReference>
<gene>
    <name evidence="4" type="ORF">K458DRAFT_487197</name>
</gene>
<keyword evidence="5" id="KW-1185">Reference proteome</keyword>
<dbReference type="Pfam" id="PF25053">
    <property type="entry name" value="DUF7791"/>
    <property type="match status" value="1"/>
</dbReference>
<dbReference type="SUPFAM" id="SSF52540">
    <property type="entry name" value="P-loop containing nucleoside triphosphate hydrolases"/>
    <property type="match status" value="1"/>
</dbReference>
<dbReference type="Proteomes" id="UP000799291">
    <property type="component" value="Unassembled WGS sequence"/>
</dbReference>
<evidence type="ECO:0000256" key="1">
    <source>
        <dbReference type="ARBA" id="ARBA00022737"/>
    </source>
</evidence>
<evidence type="ECO:0000313" key="5">
    <source>
        <dbReference type="Proteomes" id="UP000799291"/>
    </source>
</evidence>
<feature type="domain" description="Nephrocystin 3-like N-terminal" evidence="2">
    <location>
        <begin position="144"/>
        <end position="295"/>
    </location>
</feature>
<dbReference type="Gene3D" id="3.40.50.300">
    <property type="entry name" value="P-loop containing nucleotide triphosphate hydrolases"/>
    <property type="match status" value="1"/>
</dbReference>
<accession>A0A6G1J374</accession>
<name>A0A6G1J374_9PLEO</name>
<protein>
    <submittedName>
        <fullName evidence="4">Uncharacterized protein</fullName>
    </submittedName>
</protein>
<dbReference type="InterPro" id="IPR056884">
    <property type="entry name" value="NPHP3-like_N"/>
</dbReference>
<proteinExistence type="predicted"/>
<keyword evidence="1" id="KW-0677">Repeat</keyword>
<dbReference type="OrthoDB" id="443402at2759"/>
<dbReference type="EMBL" id="MU005580">
    <property type="protein sequence ID" value="KAF2684967.1"/>
    <property type="molecule type" value="Genomic_DNA"/>
</dbReference>
<evidence type="ECO:0000313" key="4">
    <source>
        <dbReference type="EMBL" id="KAF2684967.1"/>
    </source>
</evidence>